<evidence type="ECO:0000313" key="10">
    <source>
        <dbReference type="Proteomes" id="UP000095517"/>
    </source>
</evidence>
<evidence type="ECO:0000259" key="7">
    <source>
        <dbReference type="Pfam" id="PF07980"/>
    </source>
</evidence>
<comment type="similarity">
    <text evidence="2">Belongs to the SusD family.</text>
</comment>
<dbReference type="Gene3D" id="1.25.40.390">
    <property type="match status" value="1"/>
</dbReference>
<dbReference type="Proteomes" id="UP000095517">
    <property type="component" value="Unassembled WGS sequence"/>
</dbReference>
<dbReference type="SUPFAM" id="SSF48452">
    <property type="entry name" value="TPR-like"/>
    <property type="match status" value="1"/>
</dbReference>
<dbReference type="GO" id="GO:0009279">
    <property type="term" value="C:cell outer membrane"/>
    <property type="evidence" value="ECO:0007669"/>
    <property type="project" value="UniProtKB-SubCell"/>
</dbReference>
<keyword evidence="4" id="KW-0472">Membrane</keyword>
<dbReference type="Pfam" id="PF14322">
    <property type="entry name" value="SusD-like_3"/>
    <property type="match status" value="1"/>
</dbReference>
<feature type="signal peptide" evidence="6">
    <location>
        <begin position="1"/>
        <end position="18"/>
    </location>
</feature>
<dbReference type="STRING" id="338188.ERS852397_00904"/>
<sequence>MKTIKITFLSLVAACTMASCDFLEKEPYKITPENYFQNETEVSNFLTGIYANLSQTSFYGNDYMVLAGGDDLEFYGGSTGRISNTGLICNNTTTSDAAVTQFWADLYSGIERANMLLEHIDNVPSMSAEKTAQYKSEARFLRAFYYFNLVQCWGDVPLKLESTYSSGTVTDKDIARTDKNVIYKFIVKEMEEAADEGLLSAKDLGYKPNRISKSAAWGILARVYLFWAGEHNRDDQPEPAEAKSYFERASHFGQLVMGEGHELSTNYWDVFIDMCSDKYNTSGSNESIWEVEFAGDGTGDVRSEGRIGNTIGLQCADFSSQSSLVGKADPGYSYGFLWATPKLYDLYTRNNDKERFTWNIAPFTYRALDSDADKDIKGKTGIVGRTFENQELYELVTGSGWYGEKSYDYDGADEGKEFVNKGSQRGDVYKKAVAPEEVRKDLCCAKFRREYEPAAKRNKNLTSINFPILRYSDVLLMVAEAENEYWGYPTDLAKECLRDVRIRAGISDNTNDLNSQNAFRNAIKDERAMELCFEFTRRFDLIRWGEFVDKMNEQVDLALSGINWNQGSQVAPFFRVTSAYQYFPIPDAEKAVNKLITGNNPGW</sequence>
<comment type="subcellular location">
    <subcellularLocation>
        <location evidence="1">Cell outer membrane</location>
    </subcellularLocation>
</comment>
<dbReference type="PROSITE" id="PS51257">
    <property type="entry name" value="PROKAR_LIPOPROTEIN"/>
    <property type="match status" value="1"/>
</dbReference>
<feature type="domain" description="RagB/SusD" evidence="7">
    <location>
        <begin position="285"/>
        <end position="603"/>
    </location>
</feature>
<accession>A0A174A5N3</accession>
<dbReference type="EMBL" id="CYZH01000004">
    <property type="protein sequence ID" value="CUN83473.1"/>
    <property type="molecule type" value="Genomic_DNA"/>
</dbReference>
<feature type="chain" id="PRO_5008017417" evidence="6">
    <location>
        <begin position="19"/>
        <end position="603"/>
    </location>
</feature>
<evidence type="ECO:0000313" key="9">
    <source>
        <dbReference type="EMBL" id="CUN83473.1"/>
    </source>
</evidence>
<gene>
    <name evidence="9" type="ORF">ERS852397_00904</name>
</gene>
<name>A0A174A5N3_9BACE</name>
<proteinExistence type="inferred from homology"/>
<evidence type="ECO:0000256" key="5">
    <source>
        <dbReference type="ARBA" id="ARBA00023237"/>
    </source>
</evidence>
<evidence type="ECO:0000256" key="6">
    <source>
        <dbReference type="SAM" id="SignalP"/>
    </source>
</evidence>
<organism evidence="9 10">
    <name type="scientific">Bacteroides finegoldii</name>
    <dbReference type="NCBI Taxonomy" id="338188"/>
    <lineage>
        <taxon>Bacteria</taxon>
        <taxon>Pseudomonadati</taxon>
        <taxon>Bacteroidota</taxon>
        <taxon>Bacteroidia</taxon>
        <taxon>Bacteroidales</taxon>
        <taxon>Bacteroidaceae</taxon>
        <taxon>Bacteroides</taxon>
    </lineage>
</organism>
<keyword evidence="3 6" id="KW-0732">Signal</keyword>
<dbReference type="AlphaFoldDB" id="A0A174A5N3"/>
<evidence type="ECO:0000256" key="2">
    <source>
        <dbReference type="ARBA" id="ARBA00006275"/>
    </source>
</evidence>
<evidence type="ECO:0000259" key="8">
    <source>
        <dbReference type="Pfam" id="PF14322"/>
    </source>
</evidence>
<dbReference type="InterPro" id="IPR033985">
    <property type="entry name" value="SusD-like_N"/>
</dbReference>
<protein>
    <submittedName>
        <fullName evidence="9">RagB/SusD domain protein</fullName>
    </submittedName>
</protein>
<evidence type="ECO:0000256" key="4">
    <source>
        <dbReference type="ARBA" id="ARBA00023136"/>
    </source>
</evidence>
<dbReference type="InterPro" id="IPR012944">
    <property type="entry name" value="SusD_RagB_dom"/>
</dbReference>
<dbReference type="InterPro" id="IPR011990">
    <property type="entry name" value="TPR-like_helical_dom_sf"/>
</dbReference>
<keyword evidence="5" id="KW-0998">Cell outer membrane</keyword>
<dbReference type="RefSeq" id="WP_055278564.1">
    <property type="nucleotide sequence ID" value="NZ_CABIXA010000004.1"/>
</dbReference>
<feature type="domain" description="SusD-like N-terminal" evidence="8">
    <location>
        <begin position="21"/>
        <end position="225"/>
    </location>
</feature>
<dbReference type="Pfam" id="PF07980">
    <property type="entry name" value="SusD_RagB"/>
    <property type="match status" value="1"/>
</dbReference>
<evidence type="ECO:0000256" key="1">
    <source>
        <dbReference type="ARBA" id="ARBA00004442"/>
    </source>
</evidence>
<evidence type="ECO:0000256" key="3">
    <source>
        <dbReference type="ARBA" id="ARBA00022729"/>
    </source>
</evidence>
<reference evidence="9 10" key="1">
    <citation type="submission" date="2015-09" db="EMBL/GenBank/DDBJ databases">
        <authorList>
            <consortium name="Pathogen Informatics"/>
        </authorList>
    </citation>
    <scope>NUCLEOTIDE SEQUENCE [LARGE SCALE GENOMIC DNA]</scope>
    <source>
        <strain evidence="9 10">2789STDY5608840</strain>
    </source>
</reference>